<evidence type="ECO:0000256" key="3">
    <source>
        <dbReference type="ARBA" id="ARBA00022598"/>
    </source>
</evidence>
<dbReference type="Proteomes" id="UP000215559">
    <property type="component" value="Unassembled WGS sequence"/>
</dbReference>
<proteinExistence type="inferred from homology"/>
<dbReference type="SUPFAM" id="SSF54810">
    <property type="entry name" value="GMP synthetase C-terminal dimerisation domain"/>
    <property type="match status" value="1"/>
</dbReference>
<dbReference type="PANTHER" id="PTHR11922">
    <property type="entry name" value="GMP SYNTHASE-RELATED"/>
    <property type="match status" value="1"/>
</dbReference>
<dbReference type="GO" id="GO:0005524">
    <property type="term" value="F:ATP binding"/>
    <property type="evidence" value="ECO:0007669"/>
    <property type="project" value="UniProtKB-UniRule"/>
</dbReference>
<feature type="binding site" evidence="10">
    <location>
        <begin position="223"/>
        <end position="229"/>
    </location>
    <ligand>
        <name>ATP</name>
        <dbReference type="ChEBI" id="CHEBI:30616"/>
    </ligand>
</feature>
<dbReference type="FunFam" id="3.40.50.620:FF:000001">
    <property type="entry name" value="GMP synthase [glutamine-hydrolyzing]"/>
    <property type="match status" value="1"/>
</dbReference>
<feature type="active site" evidence="9">
    <location>
        <position position="171"/>
    </location>
</feature>
<evidence type="ECO:0000256" key="5">
    <source>
        <dbReference type="ARBA" id="ARBA00022749"/>
    </source>
</evidence>
<dbReference type="InterPro" id="IPR014729">
    <property type="entry name" value="Rossmann-like_a/b/a_fold"/>
</dbReference>
<dbReference type="PRINTS" id="PR00096">
    <property type="entry name" value="GATASE"/>
</dbReference>
<evidence type="ECO:0000256" key="7">
    <source>
        <dbReference type="ARBA" id="ARBA00022840"/>
    </source>
</evidence>
<dbReference type="EC" id="6.3.5.2" evidence="9"/>
<feature type="domain" description="GMPS ATP-PPase" evidence="11">
    <location>
        <begin position="196"/>
        <end position="386"/>
    </location>
</feature>
<comment type="pathway">
    <text evidence="2 9">Purine metabolism; GMP biosynthesis; GMP from XMP (L-Gln route): step 1/1.</text>
</comment>
<dbReference type="GO" id="GO:0003921">
    <property type="term" value="F:GMP synthase activity"/>
    <property type="evidence" value="ECO:0007669"/>
    <property type="project" value="InterPro"/>
</dbReference>
<dbReference type="InterPro" id="IPR001674">
    <property type="entry name" value="GMP_synth_C"/>
</dbReference>
<dbReference type="AlphaFoldDB" id="A0A235BQL0"/>
<evidence type="ECO:0000256" key="8">
    <source>
        <dbReference type="ARBA" id="ARBA00022962"/>
    </source>
</evidence>
<organism evidence="12 13">
    <name type="scientific">candidate division WOR-3 bacterium JGI_Cruoil_03_51_56</name>
    <dbReference type="NCBI Taxonomy" id="1973747"/>
    <lineage>
        <taxon>Bacteria</taxon>
        <taxon>Bacteria division WOR-3</taxon>
    </lineage>
</organism>
<comment type="caution">
    <text evidence="12">The sequence shown here is derived from an EMBL/GenBank/DDBJ whole genome shotgun (WGS) entry which is preliminary data.</text>
</comment>
<sequence length="511" mass="57077">MSANRVLALDFGSQYNQLIARRVRETKVYSEIVPYNISPEEIRQKQACALILSGGPASVRKKGAPRPNPGIYQLGIPILGICYGMQMTAQILGGKVSAGRKREYGPAMLRRIGPGPLFSGLPGKMKVWMSHGDYLTGLPAGFKAIGRTKSIPCAAFGNNRLRIYGVQFHPEVEHTEFGREILANFLFRIAGCKPNWTMRSFIAEKKEEIQTRVGKRKVLCAVSGGVDSTVMATVLHRAIGNRLVAVFVDNGLLRKNEAEEVRRTLGRRLDLHFIDAHKRFLPRLRGIADPEKKRRIIGREFIRVFEEAAERYGPIHFLAQGTLYPDLIESRSAFGGPSSTIKSHHNVGGLPKRMRLELVEPLRTLFKDEVRVLGRVLRLPAAIINRHPFPGPGLAVRILGSVTEERLSILREADYIFISELRKSGLYDEVWQALAVLLPVRTVGVMGDERTYENAVALRAVTSTDAMTADWARLPADFLSRVSVRIINEVKGVNRVTYDISPKPPSTIEWE</sequence>
<gene>
    <name evidence="9" type="primary">guaA</name>
    <name evidence="12" type="ORF">CH330_10010</name>
</gene>
<dbReference type="PROSITE" id="PS51273">
    <property type="entry name" value="GATASE_TYPE_1"/>
    <property type="match status" value="1"/>
</dbReference>
<dbReference type="NCBIfam" id="TIGR00884">
    <property type="entry name" value="guaA_Cterm"/>
    <property type="match status" value="1"/>
</dbReference>
<evidence type="ECO:0000256" key="1">
    <source>
        <dbReference type="ARBA" id="ARBA00002332"/>
    </source>
</evidence>
<keyword evidence="7 9" id="KW-0067">ATP-binding</keyword>
<evidence type="ECO:0000259" key="11">
    <source>
        <dbReference type="PROSITE" id="PS51553"/>
    </source>
</evidence>
<dbReference type="GO" id="GO:0005829">
    <property type="term" value="C:cytosol"/>
    <property type="evidence" value="ECO:0007669"/>
    <property type="project" value="TreeGrafter"/>
</dbReference>
<dbReference type="FunFam" id="3.40.50.880:FF:000001">
    <property type="entry name" value="GMP synthase [glutamine-hydrolyzing]"/>
    <property type="match status" value="1"/>
</dbReference>
<dbReference type="PRINTS" id="PR00099">
    <property type="entry name" value="CPSGATASE"/>
</dbReference>
<dbReference type="InterPro" id="IPR004739">
    <property type="entry name" value="GMP_synth_GATase"/>
</dbReference>
<dbReference type="HAMAP" id="MF_00344">
    <property type="entry name" value="GMP_synthase"/>
    <property type="match status" value="1"/>
</dbReference>
<feature type="active site" evidence="9">
    <location>
        <position position="169"/>
    </location>
</feature>
<reference evidence="12 13" key="1">
    <citation type="submission" date="2017-07" db="EMBL/GenBank/DDBJ databases">
        <title>Recovery of genomes from metagenomes via a dereplication, aggregation, and scoring strategy.</title>
        <authorList>
            <person name="Sieber C.M."/>
            <person name="Probst A.J."/>
            <person name="Sharrar A."/>
            <person name="Thomas B.C."/>
            <person name="Hess M."/>
            <person name="Tringe S.G."/>
            <person name="Banfield J.F."/>
        </authorList>
    </citation>
    <scope>NUCLEOTIDE SEQUENCE [LARGE SCALE GENOMIC DNA]</scope>
    <source>
        <strain evidence="12">JGI_Cruoil_03_51_56</strain>
    </source>
</reference>
<comment type="function">
    <text evidence="1 9">Catalyzes the synthesis of GMP from XMP.</text>
</comment>
<dbReference type="UniPathway" id="UPA00189">
    <property type="reaction ID" value="UER00296"/>
</dbReference>
<evidence type="ECO:0000256" key="2">
    <source>
        <dbReference type="ARBA" id="ARBA00005153"/>
    </source>
</evidence>
<dbReference type="SUPFAM" id="SSF52317">
    <property type="entry name" value="Class I glutamine amidotransferase-like"/>
    <property type="match status" value="1"/>
</dbReference>
<dbReference type="EMBL" id="NOZP01000188">
    <property type="protein sequence ID" value="OYD13845.1"/>
    <property type="molecule type" value="Genomic_DNA"/>
</dbReference>
<keyword evidence="4 9" id="KW-0547">Nucleotide-binding</keyword>
<dbReference type="InterPro" id="IPR017926">
    <property type="entry name" value="GATASE"/>
</dbReference>
<dbReference type="InterPro" id="IPR022955">
    <property type="entry name" value="GMP_synthase"/>
</dbReference>
<keyword evidence="5 9" id="KW-0332">GMP biosynthesis</keyword>
<dbReference type="InterPro" id="IPR025777">
    <property type="entry name" value="GMPS_ATP_PPase_dom"/>
</dbReference>
<dbReference type="FunFam" id="3.30.300.10:FF:000002">
    <property type="entry name" value="GMP synthase [glutamine-hydrolyzing]"/>
    <property type="match status" value="1"/>
</dbReference>
<protein>
    <recommendedName>
        <fullName evidence="9">GMP synthase [glutamine-hydrolyzing]</fullName>
        <ecNumber evidence="9">6.3.5.2</ecNumber>
    </recommendedName>
    <alternativeName>
        <fullName evidence="9">GMP synthetase</fullName>
    </alternativeName>
    <alternativeName>
        <fullName evidence="9">Glutamine amidotransferase</fullName>
    </alternativeName>
</protein>
<dbReference type="Pfam" id="PF00958">
    <property type="entry name" value="GMP_synt_C"/>
    <property type="match status" value="1"/>
</dbReference>
<accession>A0A235BQL0</accession>
<keyword evidence="6 9" id="KW-0658">Purine biosynthesis</keyword>
<comment type="subunit">
    <text evidence="9">Homodimer.</text>
</comment>
<feature type="active site" description="Nucleophile" evidence="9">
    <location>
        <position position="82"/>
    </location>
</feature>
<dbReference type="Gene3D" id="3.40.50.620">
    <property type="entry name" value="HUPs"/>
    <property type="match status" value="1"/>
</dbReference>
<name>A0A235BQL0_UNCW3</name>
<dbReference type="PANTHER" id="PTHR11922:SF2">
    <property type="entry name" value="GMP SYNTHASE [GLUTAMINE-HYDROLYZING]"/>
    <property type="match status" value="1"/>
</dbReference>
<keyword evidence="8 9" id="KW-0315">Glutamine amidotransferase</keyword>
<dbReference type="CDD" id="cd01742">
    <property type="entry name" value="GATase1_GMP_Synthase"/>
    <property type="match status" value="1"/>
</dbReference>
<dbReference type="NCBIfam" id="TIGR00888">
    <property type="entry name" value="guaA_Nterm"/>
    <property type="match status" value="1"/>
</dbReference>
<dbReference type="Gene3D" id="3.40.50.880">
    <property type="match status" value="1"/>
</dbReference>
<evidence type="ECO:0000256" key="4">
    <source>
        <dbReference type="ARBA" id="ARBA00022741"/>
    </source>
</evidence>
<dbReference type="PRINTS" id="PR00097">
    <property type="entry name" value="ANTSNTHASEII"/>
</dbReference>
<dbReference type="Gene3D" id="3.30.300.10">
    <property type="match status" value="1"/>
</dbReference>
<comment type="catalytic activity">
    <reaction evidence="9">
        <text>XMP + L-glutamine + ATP + H2O = GMP + L-glutamate + AMP + diphosphate + 2 H(+)</text>
        <dbReference type="Rhea" id="RHEA:11680"/>
        <dbReference type="ChEBI" id="CHEBI:15377"/>
        <dbReference type="ChEBI" id="CHEBI:15378"/>
        <dbReference type="ChEBI" id="CHEBI:29985"/>
        <dbReference type="ChEBI" id="CHEBI:30616"/>
        <dbReference type="ChEBI" id="CHEBI:33019"/>
        <dbReference type="ChEBI" id="CHEBI:57464"/>
        <dbReference type="ChEBI" id="CHEBI:58115"/>
        <dbReference type="ChEBI" id="CHEBI:58359"/>
        <dbReference type="ChEBI" id="CHEBI:456215"/>
        <dbReference type="EC" id="6.3.5.2"/>
    </reaction>
</comment>
<dbReference type="SUPFAM" id="SSF52402">
    <property type="entry name" value="Adenine nucleotide alpha hydrolases-like"/>
    <property type="match status" value="1"/>
</dbReference>
<evidence type="ECO:0000313" key="13">
    <source>
        <dbReference type="Proteomes" id="UP000215559"/>
    </source>
</evidence>
<evidence type="ECO:0000256" key="10">
    <source>
        <dbReference type="PROSITE-ProRule" id="PRU00886"/>
    </source>
</evidence>
<dbReference type="PROSITE" id="PS51553">
    <property type="entry name" value="GMPS_ATP_PPASE"/>
    <property type="match status" value="1"/>
</dbReference>
<evidence type="ECO:0000256" key="9">
    <source>
        <dbReference type="HAMAP-Rule" id="MF_00344"/>
    </source>
</evidence>
<dbReference type="Pfam" id="PF00117">
    <property type="entry name" value="GATase"/>
    <property type="match status" value="1"/>
</dbReference>
<dbReference type="NCBIfam" id="NF000848">
    <property type="entry name" value="PRK00074.1"/>
    <property type="match status" value="1"/>
</dbReference>
<evidence type="ECO:0000256" key="6">
    <source>
        <dbReference type="ARBA" id="ARBA00022755"/>
    </source>
</evidence>
<keyword evidence="3 9" id="KW-0436">Ligase</keyword>
<dbReference type="CDD" id="cd01997">
    <property type="entry name" value="GMP_synthase_C"/>
    <property type="match status" value="1"/>
</dbReference>
<evidence type="ECO:0000313" key="12">
    <source>
        <dbReference type="EMBL" id="OYD13845.1"/>
    </source>
</evidence>
<dbReference type="InterPro" id="IPR029062">
    <property type="entry name" value="Class_I_gatase-like"/>
</dbReference>